<sequence length="316" mass="36102">MIRNQNLENPAEHRRKLLLTCYKFMVKEIREGALRNDNHPVTDPWYSNPPSSDAALKIRRKVRHLGQYVADYKVFRKIAAEDRWGSFKDLEVEYLEKPAAPNTRYDTRIVKNGLNSVEWRNIKAPNANERLKRFLRDGRCHAEIQILYHLEHQLSKEEVPHLYIGCSKRACYMCQHFLSNYKSESDPTRAYGRRGGHGVVYPDWHLGNLGGKNMTNSTRKSMNMMHKAMLKALREPRRQFPQVGQTPSGTPPTATFKRIAVDSDESSGMSETSPRPWTSSLSSTLSADTPSSTPSNSPGKSIETFDLESSSIDMED</sequence>
<dbReference type="OrthoDB" id="3801348at2759"/>
<dbReference type="EMBL" id="MCFA01000054">
    <property type="protein sequence ID" value="ORY12098.1"/>
    <property type="molecule type" value="Genomic_DNA"/>
</dbReference>
<organism evidence="2 3">
    <name type="scientific">Clohesyomyces aquaticus</name>
    <dbReference type="NCBI Taxonomy" id="1231657"/>
    <lineage>
        <taxon>Eukaryota</taxon>
        <taxon>Fungi</taxon>
        <taxon>Dikarya</taxon>
        <taxon>Ascomycota</taxon>
        <taxon>Pezizomycotina</taxon>
        <taxon>Dothideomycetes</taxon>
        <taxon>Pleosporomycetidae</taxon>
        <taxon>Pleosporales</taxon>
        <taxon>Lindgomycetaceae</taxon>
        <taxon>Clohesyomyces</taxon>
    </lineage>
</organism>
<dbReference type="Pfam" id="PF14441">
    <property type="entry name" value="OTT_1508_deam"/>
    <property type="match status" value="1"/>
</dbReference>
<feature type="compositionally biased region" description="Low complexity" evidence="1">
    <location>
        <begin position="272"/>
        <end position="295"/>
    </location>
</feature>
<feature type="compositionally biased region" description="Polar residues" evidence="1">
    <location>
        <begin position="307"/>
        <end position="316"/>
    </location>
</feature>
<dbReference type="Proteomes" id="UP000193144">
    <property type="component" value="Unassembled WGS sequence"/>
</dbReference>
<dbReference type="InterPro" id="IPR027796">
    <property type="entry name" value="OTT_1508_deam-like"/>
</dbReference>
<proteinExistence type="predicted"/>
<keyword evidence="3" id="KW-1185">Reference proteome</keyword>
<dbReference type="AlphaFoldDB" id="A0A1Y1ZPE4"/>
<reference evidence="2 3" key="1">
    <citation type="submission" date="2016-07" db="EMBL/GenBank/DDBJ databases">
        <title>Pervasive Adenine N6-methylation of Active Genes in Fungi.</title>
        <authorList>
            <consortium name="DOE Joint Genome Institute"/>
            <person name="Mondo S.J."/>
            <person name="Dannebaum R.O."/>
            <person name="Kuo R.C."/>
            <person name="Labutti K."/>
            <person name="Haridas S."/>
            <person name="Kuo A."/>
            <person name="Salamov A."/>
            <person name="Ahrendt S.R."/>
            <person name="Lipzen A."/>
            <person name="Sullivan W."/>
            <person name="Andreopoulos W.B."/>
            <person name="Clum A."/>
            <person name="Lindquist E."/>
            <person name="Daum C."/>
            <person name="Ramamoorthy G.K."/>
            <person name="Gryganskyi A."/>
            <person name="Culley D."/>
            <person name="Magnuson J.K."/>
            <person name="James T.Y."/>
            <person name="O'Malley M.A."/>
            <person name="Stajich J.E."/>
            <person name="Spatafora J.W."/>
            <person name="Visel A."/>
            <person name="Grigoriev I.V."/>
        </authorList>
    </citation>
    <scope>NUCLEOTIDE SEQUENCE [LARGE SCALE GENOMIC DNA]</scope>
    <source>
        <strain evidence="2 3">CBS 115471</strain>
    </source>
</reference>
<protein>
    <submittedName>
        <fullName evidence="2">Uncharacterized protein</fullName>
    </submittedName>
</protein>
<name>A0A1Y1ZPE4_9PLEO</name>
<gene>
    <name evidence="2" type="ORF">BCR34DRAFT_564216</name>
</gene>
<feature type="region of interest" description="Disordered" evidence="1">
    <location>
        <begin position="263"/>
        <end position="316"/>
    </location>
</feature>
<evidence type="ECO:0000313" key="2">
    <source>
        <dbReference type="EMBL" id="ORY12098.1"/>
    </source>
</evidence>
<accession>A0A1Y1ZPE4</accession>
<comment type="caution">
    <text evidence="2">The sequence shown here is derived from an EMBL/GenBank/DDBJ whole genome shotgun (WGS) entry which is preliminary data.</text>
</comment>
<evidence type="ECO:0000256" key="1">
    <source>
        <dbReference type="SAM" id="MobiDB-lite"/>
    </source>
</evidence>
<evidence type="ECO:0000313" key="3">
    <source>
        <dbReference type="Proteomes" id="UP000193144"/>
    </source>
</evidence>